<evidence type="ECO:0000313" key="1">
    <source>
        <dbReference type="EMBL" id="CAG6604186.1"/>
    </source>
</evidence>
<reference evidence="1" key="1">
    <citation type="submission" date="2021-05" db="EMBL/GenBank/DDBJ databases">
        <authorList>
            <person name="Alioto T."/>
            <person name="Alioto T."/>
            <person name="Gomez Garrido J."/>
        </authorList>
    </citation>
    <scope>NUCLEOTIDE SEQUENCE</scope>
</reference>
<dbReference type="EMBL" id="HBUE01245610">
    <property type="protein sequence ID" value="CAG6551887.1"/>
    <property type="molecule type" value="Transcribed_RNA"/>
</dbReference>
<organism evidence="1">
    <name type="scientific">Culex pipiens</name>
    <name type="common">House mosquito</name>
    <dbReference type="NCBI Taxonomy" id="7175"/>
    <lineage>
        <taxon>Eukaryota</taxon>
        <taxon>Metazoa</taxon>
        <taxon>Ecdysozoa</taxon>
        <taxon>Arthropoda</taxon>
        <taxon>Hexapoda</taxon>
        <taxon>Insecta</taxon>
        <taxon>Pterygota</taxon>
        <taxon>Neoptera</taxon>
        <taxon>Endopterygota</taxon>
        <taxon>Diptera</taxon>
        <taxon>Nematocera</taxon>
        <taxon>Culicoidea</taxon>
        <taxon>Culicidae</taxon>
        <taxon>Culicinae</taxon>
        <taxon>Culicini</taxon>
        <taxon>Culex</taxon>
        <taxon>Culex</taxon>
    </lineage>
</organism>
<name>A0A8D8LF89_CULPI</name>
<proteinExistence type="predicted"/>
<protein>
    <submittedName>
        <fullName evidence="1">(northern house mosquito) hypothetical protein</fullName>
    </submittedName>
</protein>
<sequence length="110" mass="12120">MKNEYWMPLRSWNVRWSSWKCIRSPEEVAWGMTSSRPLFSAISFIIQLCACRRSCATVAASSSTWAATSATPDPVPEEEEEADVAADDVEGCCTSGNAVASSIRFRLTCC</sequence>
<accession>A0A8D8LF89</accession>
<dbReference type="EMBL" id="HBUE01245608">
    <property type="protein sequence ID" value="CAG6551886.1"/>
    <property type="molecule type" value="Transcribed_RNA"/>
</dbReference>
<dbReference type="EMBL" id="HBUE01352708">
    <property type="protein sequence ID" value="CAG6604185.1"/>
    <property type="molecule type" value="Transcribed_RNA"/>
</dbReference>
<dbReference type="AlphaFoldDB" id="A0A8D8LF89"/>
<dbReference type="EMBL" id="HBUE01352710">
    <property type="protein sequence ID" value="CAG6604186.1"/>
    <property type="molecule type" value="Transcribed_RNA"/>
</dbReference>